<feature type="signal peptide" evidence="2">
    <location>
        <begin position="1"/>
        <end position="22"/>
    </location>
</feature>
<feature type="compositionally biased region" description="Low complexity" evidence="1">
    <location>
        <begin position="79"/>
        <end position="91"/>
    </location>
</feature>
<proteinExistence type="predicted"/>
<gene>
    <name evidence="3" type="ORF">DES41_109137</name>
</gene>
<accession>A0A368XN14</accession>
<feature type="region of interest" description="Disordered" evidence="1">
    <location>
        <begin position="49"/>
        <end position="109"/>
    </location>
</feature>
<dbReference type="EMBL" id="QPJK01000009">
    <property type="protein sequence ID" value="RCW67414.1"/>
    <property type="molecule type" value="Genomic_DNA"/>
</dbReference>
<evidence type="ECO:0000256" key="1">
    <source>
        <dbReference type="SAM" id="MobiDB-lite"/>
    </source>
</evidence>
<feature type="compositionally biased region" description="Basic residues" evidence="1">
    <location>
        <begin position="100"/>
        <end position="109"/>
    </location>
</feature>
<keyword evidence="4" id="KW-1185">Reference proteome</keyword>
<sequence>MNTLLLRAAPVLVLCLPLGAFAQAEGARPDDPAAPAPALRHASAFSDYTPWQEIPPGNWRQLNDRLVAPAPGPAGGHGAHAMPAPPQGAASQPPPTPAGHHMHMHGGRP</sequence>
<evidence type="ECO:0000313" key="4">
    <source>
        <dbReference type="Proteomes" id="UP000252884"/>
    </source>
</evidence>
<feature type="chain" id="PRO_5016943616" evidence="2">
    <location>
        <begin position="23"/>
        <end position="109"/>
    </location>
</feature>
<dbReference type="Proteomes" id="UP000252884">
    <property type="component" value="Unassembled WGS sequence"/>
</dbReference>
<dbReference type="AlphaFoldDB" id="A0A368XN14"/>
<reference evidence="3 4" key="1">
    <citation type="submission" date="2018-07" db="EMBL/GenBank/DDBJ databases">
        <title>Genomic Encyclopedia of Type Strains, Phase IV (KMG-IV): sequencing the most valuable type-strain genomes for metagenomic binning, comparative biology and taxonomic classification.</title>
        <authorList>
            <person name="Goeker M."/>
        </authorList>
    </citation>
    <scope>NUCLEOTIDE SEQUENCE [LARGE SCALE GENOMIC DNA]</scope>
    <source>
        <strain evidence="3 4">DSM 21634</strain>
    </source>
</reference>
<evidence type="ECO:0000256" key="2">
    <source>
        <dbReference type="SAM" id="SignalP"/>
    </source>
</evidence>
<name>A0A368XN14_9BURK</name>
<protein>
    <submittedName>
        <fullName evidence="3">Uncharacterized protein</fullName>
    </submittedName>
</protein>
<organism evidence="3 4">
    <name type="scientific">Pseudorhodoferax soli</name>
    <dbReference type="NCBI Taxonomy" id="545864"/>
    <lineage>
        <taxon>Bacteria</taxon>
        <taxon>Pseudomonadati</taxon>
        <taxon>Pseudomonadota</taxon>
        <taxon>Betaproteobacteria</taxon>
        <taxon>Burkholderiales</taxon>
        <taxon>Comamonadaceae</taxon>
    </lineage>
</organism>
<keyword evidence="2" id="KW-0732">Signal</keyword>
<dbReference type="RefSeq" id="WP_114470925.1">
    <property type="nucleotide sequence ID" value="NZ_QPJK01000009.1"/>
</dbReference>
<comment type="caution">
    <text evidence="3">The sequence shown here is derived from an EMBL/GenBank/DDBJ whole genome shotgun (WGS) entry which is preliminary data.</text>
</comment>
<evidence type="ECO:0000313" key="3">
    <source>
        <dbReference type="EMBL" id="RCW67414.1"/>
    </source>
</evidence>